<dbReference type="Proteomes" id="UP000597038">
    <property type="component" value="Unassembled WGS sequence"/>
</dbReference>
<dbReference type="PANTHER" id="PTHR47505:SF1">
    <property type="entry name" value="DNA UTILIZATION PROTEIN YHGH"/>
    <property type="match status" value="1"/>
</dbReference>
<evidence type="ECO:0000313" key="3">
    <source>
        <dbReference type="EMBL" id="REI23404.1"/>
    </source>
</evidence>
<evidence type="ECO:0000256" key="1">
    <source>
        <dbReference type="ARBA" id="ARBA00008007"/>
    </source>
</evidence>
<evidence type="ECO:0000313" key="5">
    <source>
        <dbReference type="Proteomes" id="UP000597038"/>
    </source>
</evidence>
<reference evidence="2 5" key="2">
    <citation type="submission" date="2020-12" db="EMBL/GenBank/DDBJ databases">
        <title>Genomic analysis of Staphylococcus felis from a cat with skin infection.</title>
        <authorList>
            <person name="Aslantas O."/>
            <person name="Keskin O."/>
            <person name="Buyukaltay K."/>
            <person name="Gullu Yucetepe A."/>
        </authorList>
    </citation>
    <scope>NUCLEOTIDE SEQUENCE [LARGE SCALE GENOMIC DNA]</scope>
    <source>
        <strain evidence="2 5">HARRANVET</strain>
    </source>
</reference>
<evidence type="ECO:0000313" key="2">
    <source>
        <dbReference type="EMBL" id="MBH9580312.1"/>
    </source>
</evidence>
<protein>
    <submittedName>
        <fullName evidence="3">ComF family protein</fullName>
    </submittedName>
</protein>
<dbReference type="SUPFAM" id="SSF53271">
    <property type="entry name" value="PRTase-like"/>
    <property type="match status" value="1"/>
</dbReference>
<gene>
    <name evidence="3" type="ORF">DOS76_03790</name>
    <name evidence="2" type="ORF">I9026_02885</name>
</gene>
<dbReference type="Gene3D" id="3.40.50.2020">
    <property type="match status" value="1"/>
</dbReference>
<dbReference type="EMBL" id="JAEDAQ010000003">
    <property type="protein sequence ID" value="MBH9580312.1"/>
    <property type="molecule type" value="Genomic_DNA"/>
</dbReference>
<organism evidence="3 4">
    <name type="scientific">Staphylococcus felis</name>
    <dbReference type="NCBI Taxonomy" id="46127"/>
    <lineage>
        <taxon>Bacteria</taxon>
        <taxon>Bacillati</taxon>
        <taxon>Bacillota</taxon>
        <taxon>Bacilli</taxon>
        <taxon>Bacillales</taxon>
        <taxon>Staphylococcaceae</taxon>
        <taxon>Staphylococcus</taxon>
    </lineage>
</organism>
<dbReference type="Proteomes" id="UP000256337">
    <property type="component" value="Unassembled WGS sequence"/>
</dbReference>
<comment type="similarity">
    <text evidence="1">Belongs to the ComF/GntX family.</text>
</comment>
<evidence type="ECO:0000313" key="4">
    <source>
        <dbReference type="Proteomes" id="UP000256337"/>
    </source>
</evidence>
<dbReference type="CDD" id="cd06223">
    <property type="entry name" value="PRTases_typeI"/>
    <property type="match status" value="1"/>
</dbReference>
<dbReference type="PANTHER" id="PTHR47505">
    <property type="entry name" value="DNA UTILIZATION PROTEIN YHGH"/>
    <property type="match status" value="1"/>
</dbReference>
<name>A0AAX1RWF6_9STAP</name>
<comment type="caution">
    <text evidence="3">The sequence shown here is derived from an EMBL/GenBank/DDBJ whole genome shotgun (WGS) entry which is preliminary data.</text>
</comment>
<dbReference type="InterPro" id="IPR000836">
    <property type="entry name" value="PRTase_dom"/>
</dbReference>
<reference evidence="3 4" key="1">
    <citation type="journal article" date="2018" name="Vet. Microbiol.">
        <title>Characterisation of Staphylococcus felis isolated from cats using whole genome sequencing.</title>
        <authorList>
            <person name="Worthing K."/>
            <person name="Pang S."/>
            <person name="Trott D.J."/>
            <person name="Abraham S."/>
            <person name="Coombs G.W."/>
            <person name="Jordan D."/>
            <person name="McIntyre L."/>
            <person name="Davies M.R."/>
            <person name="Norris J."/>
        </authorList>
    </citation>
    <scope>NUCLEOTIDE SEQUENCE [LARGE SCALE GENOMIC DNA]</scope>
    <source>
        <strain evidence="3 4">F25</strain>
    </source>
</reference>
<dbReference type="InterPro" id="IPR051910">
    <property type="entry name" value="ComF/GntX_DNA_util-trans"/>
</dbReference>
<dbReference type="EMBL" id="QKYD01000067">
    <property type="protein sequence ID" value="REI23404.1"/>
    <property type="molecule type" value="Genomic_DNA"/>
</dbReference>
<sequence length="221" mass="26054">MINCLICHSRIREQLNMHNAFTPPEILCEKCLNLLERLKFIEEGRCTYCKGSLEHSICKNCSQKPENTNIFECIMPIFHYDGIIKSLIHQYKFMKDVALGHIFARYISVPRQNYDYIVPIPSAEDNDFERTFNPVTTILDLKKINYLKCLGMVKRPKQYQLSQYERRISQNPMYFKGEINLQNKHILLIDDIYTTGETAHHAARILFSKKVRKLNMLTFAR</sequence>
<proteinExistence type="inferred from homology"/>
<accession>A0AAX1RWF6</accession>
<keyword evidence="5" id="KW-1185">Reference proteome</keyword>
<dbReference type="InterPro" id="IPR029057">
    <property type="entry name" value="PRTase-like"/>
</dbReference>
<dbReference type="AlphaFoldDB" id="A0AAX1RWF6"/>